<comment type="cofactor">
    <cofactor evidence="1 13">
        <name>heme</name>
        <dbReference type="ChEBI" id="CHEBI:30413"/>
    </cofactor>
</comment>
<evidence type="ECO:0000256" key="11">
    <source>
        <dbReference type="ARBA" id="ARBA00023033"/>
    </source>
</evidence>
<evidence type="ECO:0000313" key="16">
    <source>
        <dbReference type="Proteomes" id="UP000327044"/>
    </source>
</evidence>
<evidence type="ECO:0000256" key="12">
    <source>
        <dbReference type="ARBA" id="ARBA00023136"/>
    </source>
</evidence>
<comment type="caution">
    <text evidence="15">The sequence shown here is derived from an EMBL/GenBank/DDBJ whole genome shotgun (WGS) entry which is preliminary data.</text>
</comment>
<dbReference type="InterPro" id="IPR002401">
    <property type="entry name" value="Cyt_P450_E_grp-I"/>
</dbReference>
<dbReference type="PRINTS" id="PR00463">
    <property type="entry name" value="EP450I"/>
</dbReference>
<gene>
    <name evidence="15" type="ORF">PPYR_11933</name>
</gene>
<dbReference type="GO" id="GO:0016705">
    <property type="term" value="F:oxidoreductase activity, acting on paired donors, with incorporation or reduction of molecular oxygen"/>
    <property type="evidence" value="ECO:0007669"/>
    <property type="project" value="InterPro"/>
</dbReference>
<evidence type="ECO:0000313" key="15">
    <source>
        <dbReference type="EMBL" id="KAB0795094.1"/>
    </source>
</evidence>
<evidence type="ECO:0000256" key="6">
    <source>
        <dbReference type="ARBA" id="ARBA00022723"/>
    </source>
</evidence>
<evidence type="ECO:0008006" key="17">
    <source>
        <dbReference type="Google" id="ProtNLM"/>
    </source>
</evidence>
<evidence type="ECO:0000256" key="2">
    <source>
        <dbReference type="ARBA" id="ARBA00004174"/>
    </source>
</evidence>
<evidence type="ECO:0000256" key="9">
    <source>
        <dbReference type="ARBA" id="ARBA00023002"/>
    </source>
</evidence>
<keyword evidence="16" id="KW-1185">Reference proteome</keyword>
<keyword evidence="11 14" id="KW-0503">Monooxygenase</keyword>
<keyword evidence="6 13" id="KW-0479">Metal-binding</keyword>
<dbReference type="AlphaFoldDB" id="A0A5N4ACQ2"/>
<dbReference type="GO" id="GO:0005789">
    <property type="term" value="C:endoplasmic reticulum membrane"/>
    <property type="evidence" value="ECO:0007669"/>
    <property type="project" value="UniProtKB-SubCell"/>
</dbReference>
<keyword evidence="10 13" id="KW-0408">Iron</keyword>
<evidence type="ECO:0000256" key="13">
    <source>
        <dbReference type="PIRSR" id="PIRSR602401-1"/>
    </source>
</evidence>
<comment type="subcellular location">
    <subcellularLocation>
        <location evidence="3">Endoplasmic reticulum membrane</location>
        <topology evidence="3">Peripheral membrane protein</topology>
    </subcellularLocation>
    <subcellularLocation>
        <location evidence="2">Microsome membrane</location>
        <topology evidence="2">Peripheral membrane protein</topology>
    </subcellularLocation>
</comment>
<dbReference type="Gene3D" id="1.10.630.10">
    <property type="entry name" value="Cytochrome P450"/>
    <property type="match status" value="1"/>
</dbReference>
<evidence type="ECO:0000256" key="10">
    <source>
        <dbReference type="ARBA" id="ARBA00023004"/>
    </source>
</evidence>
<accession>A0A5N4ACQ2</accession>
<dbReference type="InterPro" id="IPR036396">
    <property type="entry name" value="Cyt_P450_sf"/>
</dbReference>
<proteinExistence type="inferred from homology"/>
<evidence type="ECO:0000256" key="4">
    <source>
        <dbReference type="ARBA" id="ARBA00010617"/>
    </source>
</evidence>
<dbReference type="EMBL" id="VVIM01000008">
    <property type="protein sequence ID" value="KAB0795094.1"/>
    <property type="molecule type" value="Genomic_DNA"/>
</dbReference>
<dbReference type="GO" id="GO:0020037">
    <property type="term" value="F:heme binding"/>
    <property type="evidence" value="ECO:0007669"/>
    <property type="project" value="InterPro"/>
</dbReference>
<keyword evidence="5 13" id="KW-0349">Heme</keyword>
<keyword evidence="9 14" id="KW-0560">Oxidoreductase</keyword>
<evidence type="ECO:0000256" key="3">
    <source>
        <dbReference type="ARBA" id="ARBA00004406"/>
    </source>
</evidence>
<keyword evidence="7" id="KW-0256">Endoplasmic reticulum</keyword>
<dbReference type="SUPFAM" id="SSF48264">
    <property type="entry name" value="Cytochrome P450"/>
    <property type="match status" value="1"/>
</dbReference>
<reference evidence="15 16" key="1">
    <citation type="journal article" date="2018" name="Elife">
        <title>Firefly genomes illuminate parallel origins of bioluminescence in beetles.</title>
        <authorList>
            <person name="Fallon T.R."/>
            <person name="Lower S.E."/>
            <person name="Chang C.H."/>
            <person name="Bessho-Uehara M."/>
            <person name="Martin G.J."/>
            <person name="Bewick A.J."/>
            <person name="Behringer M."/>
            <person name="Debat H.J."/>
            <person name="Wong I."/>
            <person name="Day J.C."/>
            <person name="Suvorov A."/>
            <person name="Silva C.J."/>
            <person name="Stanger-Hall K.F."/>
            <person name="Hall D.W."/>
            <person name="Schmitz R.J."/>
            <person name="Nelson D.R."/>
            <person name="Lewis S.M."/>
            <person name="Shigenobu S."/>
            <person name="Bybee S.M."/>
            <person name="Larracuente A.M."/>
            <person name="Oba Y."/>
            <person name="Weng J.K."/>
        </authorList>
    </citation>
    <scope>NUCLEOTIDE SEQUENCE [LARGE SCALE GENOMIC DNA]</scope>
    <source>
        <strain evidence="15">1611_PpyrPB1</strain>
        <tissue evidence="15">Whole body</tissue>
    </source>
</reference>
<dbReference type="GO" id="GO:0004497">
    <property type="term" value="F:monooxygenase activity"/>
    <property type="evidence" value="ECO:0007669"/>
    <property type="project" value="UniProtKB-KW"/>
</dbReference>
<dbReference type="CDD" id="cd11056">
    <property type="entry name" value="CYP6-like"/>
    <property type="match status" value="1"/>
</dbReference>
<dbReference type="Proteomes" id="UP000327044">
    <property type="component" value="Unassembled WGS sequence"/>
</dbReference>
<dbReference type="InterPro" id="IPR017972">
    <property type="entry name" value="Cyt_P450_CS"/>
</dbReference>
<dbReference type="InParanoid" id="A0A5N4ACQ2"/>
<name>A0A5N4ACQ2_PHOPY</name>
<dbReference type="PANTHER" id="PTHR24292:SF45">
    <property type="entry name" value="CYTOCHROME P450 6G1-RELATED"/>
    <property type="match status" value="1"/>
</dbReference>
<keyword evidence="8" id="KW-0492">Microsome</keyword>
<dbReference type="GO" id="GO:0005506">
    <property type="term" value="F:iron ion binding"/>
    <property type="evidence" value="ECO:0007669"/>
    <property type="project" value="InterPro"/>
</dbReference>
<protein>
    <recommendedName>
        <fullName evidence="17">Cytochrome P450</fullName>
    </recommendedName>
</protein>
<dbReference type="PROSITE" id="PS00086">
    <property type="entry name" value="CYTOCHROME_P450"/>
    <property type="match status" value="1"/>
</dbReference>
<dbReference type="PRINTS" id="PR00385">
    <property type="entry name" value="P450"/>
</dbReference>
<evidence type="ECO:0000256" key="8">
    <source>
        <dbReference type="ARBA" id="ARBA00022848"/>
    </source>
</evidence>
<sequence>MPRKSIQSIMVSAQEILEKSNLLTFYHINCWRNQNVPYKKPVFFFGNTLPLVLQKMSINAFLRDLYKSATFPCVGFFFFDRPLLLIRDPELIKRILVSEFDYFEDRSVMYNEHDKYIRTNLFMLKQPAWRNLRTKVTSVFTASKLKNMVPLVLEAGDDMVNFMKLNCLGSEMTNCRSTTFKYAIDAISSCAFGLRVNSHENSDFAEAAKGIQGVTPLRVIQMAAHFFAPLLVKIFRLKFNDPKSCRYLAKIFLDTVKQREQLKTNRPDFIELMKKLQREEPDHFDDELLASLPLQFLVAGFETSGATIAYILYELSLNTSIQDRLRAEILAVLSKHETITYDAIQEMPYLDMVIKEALRKYPTLPFLDRECTKAYTIPNTNVVIQKGVAVYISLTALQHDGNYFPDPMVFNPERFSTENKSTIVPCTYMPFGEGYRNCLATKFGYLSVSIGVIKILSHFEIVPSKYAPKELTYENGGFLLIPTNDQVLVKFRSLNT</sequence>
<dbReference type="PANTHER" id="PTHR24292">
    <property type="entry name" value="CYTOCHROME P450"/>
    <property type="match status" value="1"/>
</dbReference>
<feature type="binding site" description="axial binding residue" evidence="13">
    <location>
        <position position="438"/>
    </location>
    <ligand>
        <name>heme</name>
        <dbReference type="ChEBI" id="CHEBI:30413"/>
    </ligand>
    <ligandPart>
        <name>Fe</name>
        <dbReference type="ChEBI" id="CHEBI:18248"/>
    </ligandPart>
</feature>
<comment type="similarity">
    <text evidence="4 14">Belongs to the cytochrome P450 family.</text>
</comment>
<dbReference type="Pfam" id="PF00067">
    <property type="entry name" value="p450"/>
    <property type="match status" value="1"/>
</dbReference>
<evidence type="ECO:0000256" key="14">
    <source>
        <dbReference type="RuleBase" id="RU000461"/>
    </source>
</evidence>
<evidence type="ECO:0000256" key="5">
    <source>
        <dbReference type="ARBA" id="ARBA00022617"/>
    </source>
</evidence>
<organism evidence="15 16">
    <name type="scientific">Photinus pyralis</name>
    <name type="common">Common eastern firefly</name>
    <name type="synonym">Lampyris pyralis</name>
    <dbReference type="NCBI Taxonomy" id="7054"/>
    <lineage>
        <taxon>Eukaryota</taxon>
        <taxon>Metazoa</taxon>
        <taxon>Ecdysozoa</taxon>
        <taxon>Arthropoda</taxon>
        <taxon>Hexapoda</taxon>
        <taxon>Insecta</taxon>
        <taxon>Pterygota</taxon>
        <taxon>Neoptera</taxon>
        <taxon>Endopterygota</taxon>
        <taxon>Coleoptera</taxon>
        <taxon>Polyphaga</taxon>
        <taxon>Elateriformia</taxon>
        <taxon>Elateroidea</taxon>
        <taxon>Lampyridae</taxon>
        <taxon>Lampyrinae</taxon>
        <taxon>Photinus</taxon>
    </lineage>
</organism>
<dbReference type="InterPro" id="IPR050476">
    <property type="entry name" value="Insect_CytP450_Detox"/>
</dbReference>
<keyword evidence="12" id="KW-0472">Membrane</keyword>
<evidence type="ECO:0000256" key="1">
    <source>
        <dbReference type="ARBA" id="ARBA00001971"/>
    </source>
</evidence>
<dbReference type="FunFam" id="1.10.630.10:FF:000042">
    <property type="entry name" value="Cytochrome P450"/>
    <property type="match status" value="1"/>
</dbReference>
<dbReference type="InterPro" id="IPR001128">
    <property type="entry name" value="Cyt_P450"/>
</dbReference>
<evidence type="ECO:0000256" key="7">
    <source>
        <dbReference type="ARBA" id="ARBA00022824"/>
    </source>
</evidence>